<dbReference type="SUPFAM" id="SSF49373">
    <property type="entry name" value="Invasin/intimin cell-adhesion fragments"/>
    <property type="match status" value="1"/>
</dbReference>
<dbReference type="Gene3D" id="2.60.40.1080">
    <property type="match status" value="1"/>
</dbReference>
<proteinExistence type="predicted"/>
<comment type="caution">
    <text evidence="3">The sequence shown here is derived from an EMBL/GenBank/DDBJ whole genome shotgun (WGS) entry which is preliminary data.</text>
</comment>
<protein>
    <recommendedName>
        <fullName evidence="2">BIG2 domain-containing protein</fullName>
    </recommendedName>
</protein>
<dbReference type="InterPro" id="IPR008964">
    <property type="entry name" value="Invasin/intimin_cell_adhesion"/>
</dbReference>
<keyword evidence="4" id="KW-1185">Reference proteome</keyword>
<dbReference type="InterPro" id="IPR003343">
    <property type="entry name" value="Big_2"/>
</dbReference>
<feature type="signal peptide" evidence="1">
    <location>
        <begin position="1"/>
        <end position="20"/>
    </location>
</feature>
<feature type="domain" description="BIG2" evidence="2">
    <location>
        <begin position="42"/>
        <end position="108"/>
    </location>
</feature>
<keyword evidence="1" id="KW-0732">Signal</keyword>
<organism evidence="3 4">
    <name type="scientific">Longimicrobium terrae</name>
    <dbReference type="NCBI Taxonomy" id="1639882"/>
    <lineage>
        <taxon>Bacteria</taxon>
        <taxon>Pseudomonadati</taxon>
        <taxon>Gemmatimonadota</taxon>
        <taxon>Longimicrobiia</taxon>
        <taxon>Longimicrobiales</taxon>
        <taxon>Longimicrobiaceae</taxon>
        <taxon>Longimicrobium</taxon>
    </lineage>
</organism>
<evidence type="ECO:0000313" key="4">
    <source>
        <dbReference type="Proteomes" id="UP000582837"/>
    </source>
</evidence>
<evidence type="ECO:0000259" key="2">
    <source>
        <dbReference type="Pfam" id="PF02368"/>
    </source>
</evidence>
<dbReference type="RefSeq" id="WP_170037034.1">
    <property type="nucleotide sequence ID" value="NZ_JABDTL010000002.1"/>
</dbReference>
<reference evidence="3 4" key="1">
    <citation type="submission" date="2020-08" db="EMBL/GenBank/DDBJ databases">
        <title>Genomic Encyclopedia of Type Strains, Phase IV (KMG-IV): sequencing the most valuable type-strain genomes for metagenomic binning, comparative biology and taxonomic classification.</title>
        <authorList>
            <person name="Goeker M."/>
        </authorList>
    </citation>
    <scope>NUCLEOTIDE SEQUENCE [LARGE SCALE GENOMIC DNA]</scope>
    <source>
        <strain evidence="3 4">DSM 29007</strain>
    </source>
</reference>
<accession>A0A841H4J4</accession>
<evidence type="ECO:0000313" key="3">
    <source>
        <dbReference type="EMBL" id="MBB6072904.1"/>
    </source>
</evidence>
<evidence type="ECO:0000256" key="1">
    <source>
        <dbReference type="SAM" id="SignalP"/>
    </source>
</evidence>
<dbReference type="AlphaFoldDB" id="A0A841H4J4"/>
<gene>
    <name evidence="3" type="ORF">HNQ61_004570</name>
</gene>
<name>A0A841H4J4_9BACT</name>
<feature type="chain" id="PRO_5032724307" description="BIG2 domain-containing protein" evidence="1">
    <location>
        <begin position="21"/>
        <end position="211"/>
    </location>
</feature>
<sequence length="211" mass="21544">MKMRSCAPLAVHAVAFVVLAACASADTPTETGPRPAGLNADVVAVAPGGSRTLRLVDAAGTAVAAGGVRWKSADPSVAKVNGSGVVTAKKLGGAVISARVGDDTFSAVVWVVPPSIQSCETNTARLCATWTLNENGQYDAVWTQGSVAVISVRKFTPDSAAFLRVDPSGTSRGMRAHYQGAHEDGSLRGGLVTWTAAGSNTSFSGTWVAGW</sequence>
<dbReference type="PROSITE" id="PS51257">
    <property type="entry name" value="PROKAR_LIPOPROTEIN"/>
    <property type="match status" value="1"/>
</dbReference>
<dbReference type="EMBL" id="JACHIA010000019">
    <property type="protein sequence ID" value="MBB6072904.1"/>
    <property type="molecule type" value="Genomic_DNA"/>
</dbReference>
<dbReference type="Proteomes" id="UP000582837">
    <property type="component" value="Unassembled WGS sequence"/>
</dbReference>
<dbReference type="Pfam" id="PF02368">
    <property type="entry name" value="Big_2"/>
    <property type="match status" value="1"/>
</dbReference>